<feature type="compositionally biased region" description="Basic and acidic residues" evidence="1">
    <location>
        <begin position="370"/>
        <end position="386"/>
    </location>
</feature>
<gene>
    <name evidence="2" type="ORF">PVC01_030026600</name>
</gene>
<feature type="region of interest" description="Disordered" evidence="1">
    <location>
        <begin position="130"/>
        <end position="185"/>
    </location>
</feature>
<feature type="region of interest" description="Disordered" evidence="1">
    <location>
        <begin position="349"/>
        <end position="393"/>
    </location>
</feature>
<accession>A0A1G4H7T8</accession>
<evidence type="ECO:0000256" key="1">
    <source>
        <dbReference type="SAM" id="MobiDB-lite"/>
    </source>
</evidence>
<sequence length="537" mass="58832">MAGIFSPAYRNAMGMYQKLKDAKCISSFMEFKTETEKQISKFGKKKPSDFCKQCVNIKETIIKKDREFKGCLTDRSKQLKLIDVNGEIKDFTDECISVYSQCVQKRLSRDRKLVESKRISEKSCETNGSCKQKISTVPQKNKSSPRLAPEPRSTGSSQRQISQNPRGELENAEQSRQQAVIREDQKDVKGAAITIEAKGEASESVATHHSGTPVPVVTSMQHSSLASSEAQVLDMHKGADPQHNRSTQHSHSDNTGQTSDSRGKFPQLKLSGNQDSDGKTQIGNIPDKDIPGSQVHSEQALAMKTAEGSPTAQNDLISKERGDQNPISSSTVIANTEILTPDHVDSFRAGISDSSSDHLTTGDVPSASRSAEEKLYQPEGSHHPPTDNEVSAGLDNNVAATRSEDEAQDVSQVTHRIKNAGGTSPDGGTTCTETQSSELNDVNGNKLDVFSRIFEAISNKEHIVQASAPMGIVLLLSLLFKYTPLWRVLTKKNRKKGAGISEELNSVLQEPSIMDDERSIPFSYGAFEYSSFDQNSY</sequence>
<dbReference type="VEuPathDB" id="PlasmoDB:PVPAM_000041300"/>
<feature type="compositionally biased region" description="Polar residues" evidence="1">
    <location>
        <begin position="218"/>
        <end position="230"/>
    </location>
</feature>
<protein>
    <submittedName>
        <fullName evidence="2">VIR protein</fullName>
    </submittedName>
</protein>
<organism evidence="2 3">
    <name type="scientific">Plasmodium vivax</name>
    <name type="common">malaria parasite P. vivax</name>
    <dbReference type="NCBI Taxonomy" id="5855"/>
    <lineage>
        <taxon>Eukaryota</taxon>
        <taxon>Sar</taxon>
        <taxon>Alveolata</taxon>
        <taxon>Apicomplexa</taxon>
        <taxon>Aconoidasida</taxon>
        <taxon>Haemosporida</taxon>
        <taxon>Plasmodiidae</taxon>
        <taxon>Plasmodium</taxon>
        <taxon>Plasmodium (Plasmodium)</taxon>
    </lineage>
</organism>
<feature type="compositionally biased region" description="Polar residues" evidence="1">
    <location>
        <begin position="270"/>
        <end position="283"/>
    </location>
</feature>
<dbReference type="Proteomes" id="UP000305196">
    <property type="component" value="Chromosome 3"/>
</dbReference>
<name>A0A1G4H7T8_PLAVI</name>
<evidence type="ECO:0000313" key="2">
    <source>
        <dbReference type="EMBL" id="SCO70946.1"/>
    </source>
</evidence>
<dbReference type="VEuPathDB" id="PlasmoDB:PVP01_0001910"/>
<proteinExistence type="predicted"/>
<feature type="region of interest" description="Disordered" evidence="1">
    <location>
        <begin position="198"/>
        <end position="311"/>
    </location>
</feature>
<feature type="compositionally biased region" description="Polar residues" evidence="1">
    <location>
        <begin position="130"/>
        <end position="144"/>
    </location>
</feature>
<reference evidence="2 3" key="1">
    <citation type="submission" date="2016-07" db="EMBL/GenBank/DDBJ databases">
        <authorList>
            <consortium name="Pathogen Informatics"/>
        </authorList>
    </citation>
    <scope>NUCLEOTIDE SEQUENCE [LARGE SCALE GENOMIC DNA]</scope>
</reference>
<feature type="compositionally biased region" description="Polar residues" evidence="1">
    <location>
        <begin position="153"/>
        <end position="165"/>
    </location>
</feature>
<dbReference type="VEuPathDB" id="PlasmoDB:PVX_083585"/>
<feature type="compositionally biased region" description="Basic and acidic residues" evidence="1">
    <location>
        <begin position="234"/>
        <end position="243"/>
    </location>
</feature>
<dbReference type="VEuPathDB" id="PlasmoDB:PVW1_120015900"/>
<dbReference type="EMBL" id="LT615258">
    <property type="protein sequence ID" value="SCO70946.1"/>
    <property type="molecule type" value="Genomic_DNA"/>
</dbReference>
<feature type="compositionally biased region" description="Polar residues" evidence="1">
    <location>
        <begin position="244"/>
        <end position="260"/>
    </location>
</feature>
<dbReference type="AlphaFoldDB" id="A0A1G4H7T8"/>
<evidence type="ECO:0000313" key="3">
    <source>
        <dbReference type="Proteomes" id="UP000305196"/>
    </source>
</evidence>